<name>A0A3R5UF67_9CLOT</name>
<dbReference type="GO" id="GO:0004326">
    <property type="term" value="F:tetrahydrofolylpolyglutamate synthase activity"/>
    <property type="evidence" value="ECO:0007669"/>
    <property type="project" value="InterPro"/>
</dbReference>
<keyword evidence="18" id="KW-1185">Reference proteome</keyword>
<evidence type="ECO:0000259" key="14">
    <source>
        <dbReference type="Pfam" id="PF01225"/>
    </source>
</evidence>
<dbReference type="GO" id="GO:0008360">
    <property type="term" value="P:regulation of cell shape"/>
    <property type="evidence" value="ECO:0007669"/>
    <property type="project" value="UniProtKB-KW"/>
</dbReference>
<dbReference type="GO" id="GO:0009252">
    <property type="term" value="P:peptidoglycan biosynthetic process"/>
    <property type="evidence" value="ECO:0007669"/>
    <property type="project" value="UniProtKB-UniRule"/>
</dbReference>
<accession>A0A3R5UF67</accession>
<protein>
    <recommendedName>
        <fullName evidence="12">UDP-N-acetylmuramoyl-L-alanyl-D-glutamate--2,6-diaminopimelate ligase</fullName>
        <ecNumber evidence="12">6.3.2.13</ecNumber>
    </recommendedName>
    <alternativeName>
        <fullName evidence="12">Meso-A2pm-adding enzyme</fullName>
    </alternativeName>
    <alternativeName>
        <fullName evidence="12">Meso-diaminopimelate-adding enzyme</fullName>
    </alternativeName>
    <alternativeName>
        <fullName evidence="12">UDP-MurNAc-L-Ala-D-Glu:meso-diaminopimelate ligase</fullName>
    </alternativeName>
    <alternativeName>
        <fullName evidence="12">UDP-MurNAc-tripeptide synthetase</fullName>
    </alternativeName>
    <alternativeName>
        <fullName evidence="12">UDP-N-acetylmuramyl-tripeptide synthetase</fullName>
    </alternativeName>
</protein>
<keyword evidence="10 12" id="KW-0131">Cell cycle</keyword>
<keyword evidence="12" id="KW-0460">Magnesium</keyword>
<dbReference type="InterPro" id="IPR004101">
    <property type="entry name" value="Mur_ligase_C"/>
</dbReference>
<sequence length="490" mass="54951">MLLKELLKEVKHELIKGSLEQEVNNVTYDNRKAGEGDVFFCIKGFASDGHKFAKGAVENGAKVIICMDDINLDEDVTIVKVEDTRKAMALVGANFYDNPTKKLKVIGITGTNGKTTSAFMMKRVLEASGYKVGLIGTIANYIGDRVIKTERTTPESLELQELFNEMVEEKVDYCVMEVSSHALELDRVYGVRFAGAIFSNLTRDHLDFHKTFENYYKAKFKLFERTDISVINIDDSYGKNIIKDLEDKNIDTKVYTYSINDSSYIKADNIVNSSKGVHFNVSLEGTTYDIKLQMPGLYNVYNALSVLTLAKVLSLPIEAIMEGLNKAVVPGRCERTALEYNIPYEVIIDYAHTPDGLENILKTAREFTSNRLISVFGCGGDRDKVKRPMMGKIGVELSDIAIVTSDNPRTEEPMAIIKDIVENLEADSYKIVENRREAIKEALKLGKSGDVIVIAGKGHENYQILKDKTIHFDEREVVIEILEQLGVEKC</sequence>
<evidence type="ECO:0000256" key="3">
    <source>
        <dbReference type="ARBA" id="ARBA00022490"/>
    </source>
</evidence>
<dbReference type="SUPFAM" id="SSF53244">
    <property type="entry name" value="MurD-like peptide ligases, peptide-binding domain"/>
    <property type="match status" value="1"/>
</dbReference>
<dbReference type="NCBIfam" id="TIGR01085">
    <property type="entry name" value="murE"/>
    <property type="match status" value="1"/>
</dbReference>
<evidence type="ECO:0000259" key="16">
    <source>
        <dbReference type="Pfam" id="PF08245"/>
    </source>
</evidence>
<dbReference type="InterPro" id="IPR036565">
    <property type="entry name" value="Mur-like_cat_sf"/>
</dbReference>
<dbReference type="InterPro" id="IPR035911">
    <property type="entry name" value="MurE/MurF_N"/>
</dbReference>
<feature type="binding site" evidence="12">
    <location>
        <begin position="406"/>
        <end position="409"/>
    </location>
    <ligand>
        <name>meso-2,6-diaminopimelate</name>
        <dbReference type="ChEBI" id="CHEBI:57791"/>
    </ligand>
</feature>
<comment type="subcellular location">
    <subcellularLocation>
        <location evidence="12 13">Cytoplasm</location>
    </subcellularLocation>
</comment>
<proteinExistence type="inferred from homology"/>
<feature type="binding site" evidence="12">
    <location>
        <position position="456"/>
    </location>
    <ligand>
        <name>meso-2,6-diaminopimelate</name>
        <dbReference type="ChEBI" id="CHEBI:57791"/>
    </ligand>
</feature>
<evidence type="ECO:0000256" key="12">
    <source>
        <dbReference type="HAMAP-Rule" id="MF_00208"/>
    </source>
</evidence>
<feature type="modified residue" description="N6-carboxylysine" evidence="12">
    <location>
        <position position="219"/>
    </location>
</feature>
<feature type="binding site" evidence="12">
    <location>
        <position position="187"/>
    </location>
    <ligand>
        <name>UDP-N-acetyl-alpha-D-muramoyl-L-alanyl-D-glutamate</name>
        <dbReference type="ChEBI" id="CHEBI:83900"/>
    </ligand>
</feature>
<evidence type="ECO:0000256" key="6">
    <source>
        <dbReference type="ARBA" id="ARBA00022741"/>
    </source>
</evidence>
<dbReference type="Proteomes" id="UP000286268">
    <property type="component" value="Chromosome"/>
</dbReference>
<dbReference type="PANTHER" id="PTHR23135:SF4">
    <property type="entry name" value="UDP-N-ACETYLMURAMOYL-L-ALANYL-D-GLUTAMATE--2,6-DIAMINOPIMELATE LIGASE MURE HOMOLOG, CHLOROPLASTIC"/>
    <property type="match status" value="1"/>
</dbReference>
<feature type="domain" description="Mur ligase C-terminal" evidence="15">
    <location>
        <begin position="331"/>
        <end position="458"/>
    </location>
</feature>
<evidence type="ECO:0000313" key="17">
    <source>
        <dbReference type="EMBL" id="QAA32029.1"/>
    </source>
</evidence>
<evidence type="ECO:0000256" key="9">
    <source>
        <dbReference type="ARBA" id="ARBA00022984"/>
    </source>
</evidence>
<feature type="domain" description="Mur ligase central" evidence="16">
    <location>
        <begin position="108"/>
        <end position="309"/>
    </location>
</feature>
<evidence type="ECO:0000259" key="15">
    <source>
        <dbReference type="Pfam" id="PF02875"/>
    </source>
</evidence>
<dbReference type="EMBL" id="CP025746">
    <property type="protein sequence ID" value="QAA32029.1"/>
    <property type="molecule type" value="Genomic_DNA"/>
</dbReference>
<dbReference type="InterPro" id="IPR005761">
    <property type="entry name" value="UDP-N-AcMur-Glu-dNH2Pim_ligase"/>
</dbReference>
<evidence type="ECO:0000256" key="8">
    <source>
        <dbReference type="ARBA" id="ARBA00022960"/>
    </source>
</evidence>
<dbReference type="Pfam" id="PF01225">
    <property type="entry name" value="Mur_ligase"/>
    <property type="match status" value="1"/>
</dbReference>
<dbReference type="GO" id="GO:0071555">
    <property type="term" value="P:cell wall organization"/>
    <property type="evidence" value="ECO:0007669"/>
    <property type="project" value="UniProtKB-KW"/>
</dbReference>
<dbReference type="UniPathway" id="UPA00219"/>
<evidence type="ECO:0000256" key="13">
    <source>
        <dbReference type="RuleBase" id="RU004135"/>
    </source>
</evidence>
<dbReference type="SUPFAM" id="SSF53623">
    <property type="entry name" value="MurD-like peptide ligases, catalytic domain"/>
    <property type="match status" value="1"/>
</dbReference>
<evidence type="ECO:0000256" key="4">
    <source>
        <dbReference type="ARBA" id="ARBA00022598"/>
    </source>
</evidence>
<dbReference type="Pfam" id="PF02875">
    <property type="entry name" value="Mur_ligase_C"/>
    <property type="match status" value="1"/>
</dbReference>
<dbReference type="HAMAP" id="MF_00208">
    <property type="entry name" value="MurE"/>
    <property type="match status" value="1"/>
</dbReference>
<dbReference type="InterPro" id="IPR013221">
    <property type="entry name" value="Mur_ligase_cen"/>
</dbReference>
<evidence type="ECO:0000256" key="1">
    <source>
        <dbReference type="ARBA" id="ARBA00004752"/>
    </source>
</evidence>
<dbReference type="Gene3D" id="3.40.1190.10">
    <property type="entry name" value="Mur-like, catalytic domain"/>
    <property type="match status" value="1"/>
</dbReference>
<dbReference type="InterPro" id="IPR018109">
    <property type="entry name" value="Folylpolyglutamate_synth_CS"/>
</dbReference>
<dbReference type="Pfam" id="PF08245">
    <property type="entry name" value="Mur_ligase_M"/>
    <property type="match status" value="1"/>
</dbReference>
<feature type="binding site" evidence="12">
    <location>
        <position position="179"/>
    </location>
    <ligand>
        <name>UDP-N-acetyl-alpha-D-muramoyl-L-alanyl-D-glutamate</name>
        <dbReference type="ChEBI" id="CHEBI:83900"/>
    </ligand>
</feature>
<keyword evidence="8 12" id="KW-0133">Cell shape</keyword>
<keyword evidence="9 12" id="KW-0573">Peptidoglycan synthesis</keyword>
<dbReference type="InterPro" id="IPR036615">
    <property type="entry name" value="Mur_ligase_C_dom_sf"/>
</dbReference>
<comment type="similarity">
    <text evidence="2 12">Belongs to the MurCDEF family. MurE subfamily.</text>
</comment>
<dbReference type="RefSeq" id="WP_128212819.1">
    <property type="nucleotide sequence ID" value="NZ_CP025746.1"/>
</dbReference>
<dbReference type="PROSITE" id="PS01011">
    <property type="entry name" value="FOLYLPOLYGLU_SYNT_1"/>
    <property type="match status" value="1"/>
</dbReference>
<dbReference type="GO" id="GO:0005737">
    <property type="term" value="C:cytoplasm"/>
    <property type="evidence" value="ECO:0007669"/>
    <property type="project" value="UniProtKB-SubCell"/>
</dbReference>
<comment type="PTM">
    <text evidence="12">Carboxylation is probably crucial for Mg(2+) binding and, consequently, for the gamma-phosphate positioning of ATP.</text>
</comment>
<feature type="binding site" evidence="12">
    <location>
        <position position="460"/>
    </location>
    <ligand>
        <name>meso-2,6-diaminopimelate</name>
        <dbReference type="ChEBI" id="CHEBI:57791"/>
    </ligand>
</feature>
<evidence type="ECO:0000256" key="2">
    <source>
        <dbReference type="ARBA" id="ARBA00005898"/>
    </source>
</evidence>
<feature type="short sequence motif" description="Meso-diaminopimelate recognition motif" evidence="12">
    <location>
        <begin position="406"/>
        <end position="409"/>
    </location>
</feature>
<comment type="function">
    <text evidence="12">Catalyzes the addition of meso-diaminopimelic acid to the nucleotide precursor UDP-N-acetylmuramoyl-L-alanyl-D-glutamate (UMAG) in the biosynthesis of bacterial cell-wall peptidoglycan.</text>
</comment>
<dbReference type="PANTHER" id="PTHR23135">
    <property type="entry name" value="MUR LIGASE FAMILY MEMBER"/>
    <property type="match status" value="1"/>
</dbReference>
<feature type="binding site" evidence="12">
    <location>
        <begin position="110"/>
        <end position="116"/>
    </location>
    <ligand>
        <name>ATP</name>
        <dbReference type="ChEBI" id="CHEBI:30616"/>
    </ligand>
</feature>
<evidence type="ECO:0000256" key="11">
    <source>
        <dbReference type="ARBA" id="ARBA00023316"/>
    </source>
</evidence>
<comment type="pathway">
    <text evidence="1 12 13">Cell wall biogenesis; peptidoglycan biosynthesis.</text>
</comment>
<keyword evidence="4 12" id="KW-0436">Ligase</keyword>
<comment type="caution">
    <text evidence="12">Lacks conserved residue(s) required for the propagation of feature annotation.</text>
</comment>
<dbReference type="InterPro" id="IPR000713">
    <property type="entry name" value="Mur_ligase_N"/>
</dbReference>
<dbReference type="Gene3D" id="3.40.1390.10">
    <property type="entry name" value="MurE/MurF, N-terminal domain"/>
    <property type="match status" value="1"/>
</dbReference>
<reference evidence="17 18" key="1">
    <citation type="submission" date="2018-01" db="EMBL/GenBank/DDBJ databases">
        <title>Genome Sequencing and Assembly of Anaerobacter polyendosporus strain CT4.</title>
        <authorList>
            <person name="Tachaapaikoon C."/>
            <person name="Sutheeworapong S."/>
            <person name="Jenjaroenpun P."/>
            <person name="Wongsurawat T."/>
            <person name="Nookeaw I."/>
            <person name="Cheawchanlertfa P."/>
            <person name="Kosugi A."/>
            <person name="Cheevadhanarak S."/>
            <person name="Ratanakhanokchai K."/>
        </authorList>
    </citation>
    <scope>NUCLEOTIDE SEQUENCE [LARGE SCALE GENOMIC DNA]</scope>
    <source>
        <strain evidence="17 18">CT4</strain>
    </source>
</reference>
<dbReference type="GO" id="GO:0008765">
    <property type="term" value="F:UDP-N-acetylmuramoylalanyl-D-glutamate-2,6-diaminopimelate ligase activity"/>
    <property type="evidence" value="ECO:0007669"/>
    <property type="project" value="UniProtKB-UniRule"/>
</dbReference>
<feature type="binding site" evidence="12">
    <location>
        <position position="382"/>
    </location>
    <ligand>
        <name>meso-2,6-diaminopimelate</name>
        <dbReference type="ChEBI" id="CHEBI:57791"/>
    </ligand>
</feature>
<keyword evidence="5 12" id="KW-0132">Cell division</keyword>
<feature type="binding site" evidence="12">
    <location>
        <begin position="152"/>
        <end position="153"/>
    </location>
    <ligand>
        <name>UDP-N-acetyl-alpha-D-muramoyl-L-alanyl-D-glutamate</name>
        <dbReference type="ChEBI" id="CHEBI:83900"/>
    </ligand>
</feature>
<comment type="cofactor">
    <cofactor evidence="12">
        <name>Mg(2+)</name>
        <dbReference type="ChEBI" id="CHEBI:18420"/>
    </cofactor>
</comment>
<dbReference type="GO" id="GO:0051301">
    <property type="term" value="P:cell division"/>
    <property type="evidence" value="ECO:0007669"/>
    <property type="project" value="UniProtKB-KW"/>
</dbReference>
<keyword evidence="11 12" id="KW-0961">Cell wall biogenesis/degradation</keyword>
<gene>
    <name evidence="12" type="primary">murE</name>
    <name evidence="17" type="ORF">C1I91_10390</name>
</gene>
<dbReference type="GO" id="GO:0000287">
    <property type="term" value="F:magnesium ion binding"/>
    <property type="evidence" value="ECO:0007669"/>
    <property type="project" value="UniProtKB-UniRule"/>
</dbReference>
<keyword evidence="3 12" id="KW-0963">Cytoplasm</keyword>
<feature type="domain" description="Mur ligase N-terminal catalytic" evidence="14">
    <location>
        <begin position="23"/>
        <end position="94"/>
    </location>
</feature>
<organism evidence="17 18">
    <name type="scientific">Clostridium manihotivorum</name>
    <dbReference type="NCBI Taxonomy" id="2320868"/>
    <lineage>
        <taxon>Bacteria</taxon>
        <taxon>Bacillati</taxon>
        <taxon>Bacillota</taxon>
        <taxon>Clostridia</taxon>
        <taxon>Eubacteriales</taxon>
        <taxon>Clostridiaceae</taxon>
        <taxon>Clostridium</taxon>
    </lineage>
</organism>
<keyword evidence="7 12" id="KW-0067">ATP-binding</keyword>
<dbReference type="Gene3D" id="3.90.190.20">
    <property type="entry name" value="Mur ligase, C-terminal domain"/>
    <property type="match status" value="1"/>
</dbReference>
<dbReference type="NCBIfam" id="NF001124">
    <property type="entry name" value="PRK00139.1-2"/>
    <property type="match status" value="1"/>
</dbReference>
<dbReference type="OrthoDB" id="9800958at2"/>
<evidence type="ECO:0000256" key="5">
    <source>
        <dbReference type="ARBA" id="ARBA00022618"/>
    </source>
</evidence>
<evidence type="ECO:0000313" key="18">
    <source>
        <dbReference type="Proteomes" id="UP000286268"/>
    </source>
</evidence>
<dbReference type="AlphaFoldDB" id="A0A3R5UF67"/>
<dbReference type="EC" id="6.3.2.13" evidence="12"/>
<dbReference type="SUPFAM" id="SSF63418">
    <property type="entry name" value="MurE/MurF N-terminal domain"/>
    <property type="match status" value="1"/>
</dbReference>
<keyword evidence="6 12" id="KW-0547">Nucleotide-binding</keyword>
<dbReference type="KEGG" id="cmah:C1I91_10390"/>
<dbReference type="NCBIfam" id="NF001126">
    <property type="entry name" value="PRK00139.1-4"/>
    <property type="match status" value="1"/>
</dbReference>
<evidence type="ECO:0000256" key="7">
    <source>
        <dbReference type="ARBA" id="ARBA00022840"/>
    </source>
</evidence>
<comment type="catalytic activity">
    <reaction evidence="12">
        <text>UDP-N-acetyl-alpha-D-muramoyl-L-alanyl-D-glutamate + meso-2,6-diaminopimelate + ATP = UDP-N-acetyl-alpha-D-muramoyl-L-alanyl-gamma-D-glutamyl-meso-2,6-diaminopimelate + ADP + phosphate + H(+)</text>
        <dbReference type="Rhea" id="RHEA:23676"/>
        <dbReference type="ChEBI" id="CHEBI:15378"/>
        <dbReference type="ChEBI" id="CHEBI:30616"/>
        <dbReference type="ChEBI" id="CHEBI:43474"/>
        <dbReference type="ChEBI" id="CHEBI:57791"/>
        <dbReference type="ChEBI" id="CHEBI:83900"/>
        <dbReference type="ChEBI" id="CHEBI:83905"/>
        <dbReference type="ChEBI" id="CHEBI:456216"/>
        <dbReference type="EC" id="6.3.2.13"/>
    </reaction>
</comment>
<evidence type="ECO:0000256" key="10">
    <source>
        <dbReference type="ARBA" id="ARBA00023306"/>
    </source>
</evidence>
<dbReference type="GO" id="GO:0005524">
    <property type="term" value="F:ATP binding"/>
    <property type="evidence" value="ECO:0007669"/>
    <property type="project" value="UniProtKB-UniRule"/>
</dbReference>